<feature type="domain" description="Bacterial type II secretion system protein E" evidence="5">
    <location>
        <begin position="125"/>
        <end position="504"/>
    </location>
</feature>
<evidence type="ECO:0000256" key="4">
    <source>
        <dbReference type="SAM" id="Phobius"/>
    </source>
</evidence>
<evidence type="ECO:0000313" key="6">
    <source>
        <dbReference type="EMBL" id="KFE71053.1"/>
    </source>
</evidence>
<evidence type="ECO:0000259" key="5">
    <source>
        <dbReference type="Pfam" id="PF00437"/>
    </source>
</evidence>
<dbReference type="GO" id="GO:0016887">
    <property type="term" value="F:ATP hydrolysis activity"/>
    <property type="evidence" value="ECO:0007669"/>
    <property type="project" value="TreeGrafter"/>
</dbReference>
<evidence type="ECO:0000313" key="7">
    <source>
        <dbReference type="Proteomes" id="UP000028725"/>
    </source>
</evidence>
<dbReference type="CDD" id="cd01129">
    <property type="entry name" value="PulE-GspE-like"/>
    <property type="match status" value="1"/>
</dbReference>
<gene>
    <name evidence="6" type="ORF">DB31_3183</name>
</gene>
<dbReference type="EMBL" id="JMCB01000002">
    <property type="protein sequence ID" value="KFE71053.1"/>
    <property type="molecule type" value="Genomic_DNA"/>
</dbReference>
<dbReference type="Proteomes" id="UP000028725">
    <property type="component" value="Unassembled WGS sequence"/>
</dbReference>
<keyword evidence="4" id="KW-0472">Membrane</keyword>
<dbReference type="PANTHER" id="PTHR30258">
    <property type="entry name" value="TYPE II SECRETION SYSTEM PROTEIN GSPE-RELATED"/>
    <property type="match status" value="1"/>
</dbReference>
<evidence type="ECO:0000256" key="3">
    <source>
        <dbReference type="ARBA" id="ARBA00022840"/>
    </source>
</evidence>
<keyword evidence="3" id="KW-0067">ATP-binding</keyword>
<feature type="transmembrane region" description="Helical" evidence="4">
    <location>
        <begin position="54"/>
        <end position="76"/>
    </location>
</feature>
<keyword evidence="4" id="KW-1133">Transmembrane helix</keyword>
<organism evidence="6 7">
    <name type="scientific">Hyalangium minutum</name>
    <dbReference type="NCBI Taxonomy" id="394096"/>
    <lineage>
        <taxon>Bacteria</taxon>
        <taxon>Pseudomonadati</taxon>
        <taxon>Myxococcota</taxon>
        <taxon>Myxococcia</taxon>
        <taxon>Myxococcales</taxon>
        <taxon>Cystobacterineae</taxon>
        <taxon>Archangiaceae</taxon>
        <taxon>Hyalangium</taxon>
    </lineage>
</organism>
<dbReference type="Gene3D" id="3.40.50.300">
    <property type="entry name" value="P-loop containing nucleotide triphosphate hydrolases"/>
    <property type="match status" value="1"/>
</dbReference>
<dbReference type="Pfam" id="PF00437">
    <property type="entry name" value="T2SSE"/>
    <property type="match status" value="1"/>
</dbReference>
<dbReference type="OrthoDB" id="244550at2"/>
<dbReference type="SUPFAM" id="SSF52540">
    <property type="entry name" value="P-loop containing nucleoside triphosphate hydrolases"/>
    <property type="match status" value="1"/>
</dbReference>
<evidence type="ECO:0000256" key="2">
    <source>
        <dbReference type="ARBA" id="ARBA00022741"/>
    </source>
</evidence>
<keyword evidence="2" id="KW-0547">Nucleotide-binding</keyword>
<dbReference type="GO" id="GO:0005886">
    <property type="term" value="C:plasma membrane"/>
    <property type="evidence" value="ECO:0007669"/>
    <property type="project" value="TreeGrafter"/>
</dbReference>
<dbReference type="PANTHER" id="PTHR30258:SF2">
    <property type="entry name" value="COMG OPERON PROTEIN 1"/>
    <property type="match status" value="1"/>
</dbReference>
<proteinExistence type="inferred from homology"/>
<name>A0A085WTP0_9BACT</name>
<keyword evidence="7" id="KW-1185">Reference proteome</keyword>
<sequence>MTALMSKATRGLWTLAGLVLAAGIASFVYRHSPPGVEPGLRLGGSYLQVALSPLLFLSAGLAIALGVGARLVTSFAHKAPPPMAKRPALSPLEVVNEDVAIVVREMLVELGRYLRSIVTQPEPDIIVFMDSLMDGAIRVGASDVHIHPLESGTRIAFRVHGVLEEVITIPREHHPRLINRIKVLAKLTLYKLDKPQDGHFPLSTHEGPADVRVSILPTNHGEAVALRIARTGVKLPQLTALGFPPVLQERYQRILGLPQGVIFVAGATGSGKTTSLYASLGFIKESRGELTRIATIEDPVEFDVPLFAQTQVNAEQGFTFAQGLRSVLRQDPNVIMVGEIRDPETARTAIQAGLSGHLIVTTIHANSASGVFNRLIEMGAEPFLLASATVATISQRLVRALCPHCRTPSPISPEEVIRLDSAGLAGGTFYSPVGCQRCGGSGYLGRTAIYEMLVVTPAIRDAINAKLPSPQLQEIAMKEGMVPLLAAGVERARAGATTLREVFRVVGGGA</sequence>
<dbReference type="AlphaFoldDB" id="A0A085WTP0"/>
<dbReference type="STRING" id="394096.DB31_3183"/>
<keyword evidence="4" id="KW-0812">Transmembrane</keyword>
<comment type="similarity">
    <text evidence="1">Belongs to the GSP E family.</text>
</comment>
<dbReference type="InterPro" id="IPR027417">
    <property type="entry name" value="P-loop_NTPase"/>
</dbReference>
<accession>A0A085WTP0</accession>
<dbReference type="InterPro" id="IPR001482">
    <property type="entry name" value="T2SS/T4SS_dom"/>
</dbReference>
<reference evidence="6 7" key="1">
    <citation type="submission" date="2014-04" db="EMBL/GenBank/DDBJ databases">
        <title>Genome assembly of Hyalangium minutum DSM 14724.</title>
        <authorList>
            <person name="Sharma G."/>
            <person name="Subramanian S."/>
        </authorList>
    </citation>
    <scope>NUCLEOTIDE SEQUENCE [LARGE SCALE GENOMIC DNA]</scope>
    <source>
        <strain evidence="6 7">DSM 14724</strain>
    </source>
</reference>
<dbReference type="Gene3D" id="3.30.450.90">
    <property type="match status" value="1"/>
</dbReference>
<comment type="caution">
    <text evidence="6">The sequence shown here is derived from an EMBL/GenBank/DDBJ whole genome shotgun (WGS) entry which is preliminary data.</text>
</comment>
<protein>
    <submittedName>
        <fullName evidence="6">Type IV fimbrial assembly, ATPase PilB</fullName>
    </submittedName>
</protein>
<dbReference type="GO" id="GO:0005524">
    <property type="term" value="F:ATP binding"/>
    <property type="evidence" value="ECO:0007669"/>
    <property type="project" value="UniProtKB-KW"/>
</dbReference>
<evidence type="ECO:0000256" key="1">
    <source>
        <dbReference type="ARBA" id="ARBA00006611"/>
    </source>
</evidence>